<name>A0AAV7S2M8_PLEWA</name>
<dbReference type="GO" id="GO:0005576">
    <property type="term" value="C:extracellular region"/>
    <property type="evidence" value="ECO:0007669"/>
    <property type="project" value="InterPro"/>
</dbReference>
<dbReference type="InterPro" id="IPR042076">
    <property type="entry name" value="Crisp-like_dom"/>
</dbReference>
<dbReference type="InterPro" id="IPR001283">
    <property type="entry name" value="CRISP-related"/>
</dbReference>
<dbReference type="PRINTS" id="PR00838">
    <property type="entry name" value="V5ALLERGEN"/>
</dbReference>
<dbReference type="SUPFAM" id="SSF57546">
    <property type="entry name" value="Crisp domain-like"/>
    <property type="match status" value="1"/>
</dbReference>
<dbReference type="Pfam" id="PF08562">
    <property type="entry name" value="Crisp"/>
    <property type="match status" value="1"/>
</dbReference>
<evidence type="ECO:0000256" key="2">
    <source>
        <dbReference type="SAM" id="MobiDB-lite"/>
    </source>
</evidence>
<dbReference type="InterPro" id="IPR014044">
    <property type="entry name" value="CAP_dom"/>
</dbReference>
<dbReference type="Proteomes" id="UP001066276">
    <property type="component" value="Chromosome 5"/>
</dbReference>
<dbReference type="InterPro" id="IPR002413">
    <property type="entry name" value="V5_allergen-like"/>
</dbReference>
<dbReference type="PANTHER" id="PTHR10334">
    <property type="entry name" value="CYSTEINE-RICH SECRETORY PROTEIN-RELATED"/>
    <property type="match status" value="1"/>
</dbReference>
<dbReference type="SUPFAM" id="SSF55797">
    <property type="entry name" value="PR-1-like"/>
    <property type="match status" value="1"/>
</dbReference>
<dbReference type="SMART" id="SM00198">
    <property type="entry name" value="SCP"/>
    <property type="match status" value="1"/>
</dbReference>
<feature type="compositionally biased region" description="Low complexity" evidence="2">
    <location>
        <begin position="135"/>
        <end position="153"/>
    </location>
</feature>
<dbReference type="PROSITE" id="PS01010">
    <property type="entry name" value="CRISP_2"/>
    <property type="match status" value="1"/>
</dbReference>
<organism evidence="4 5">
    <name type="scientific">Pleurodeles waltl</name>
    <name type="common">Iberian ribbed newt</name>
    <dbReference type="NCBI Taxonomy" id="8319"/>
    <lineage>
        <taxon>Eukaryota</taxon>
        <taxon>Metazoa</taxon>
        <taxon>Chordata</taxon>
        <taxon>Craniata</taxon>
        <taxon>Vertebrata</taxon>
        <taxon>Euteleostomi</taxon>
        <taxon>Amphibia</taxon>
        <taxon>Batrachia</taxon>
        <taxon>Caudata</taxon>
        <taxon>Salamandroidea</taxon>
        <taxon>Salamandridae</taxon>
        <taxon>Pleurodelinae</taxon>
        <taxon>Pleurodeles</taxon>
    </lineage>
</organism>
<evidence type="ECO:0000313" key="5">
    <source>
        <dbReference type="Proteomes" id="UP001066276"/>
    </source>
</evidence>
<accession>A0AAV7S2M8</accession>
<feature type="region of interest" description="Disordered" evidence="2">
    <location>
        <begin position="133"/>
        <end position="153"/>
    </location>
</feature>
<evidence type="ECO:0000313" key="4">
    <source>
        <dbReference type="EMBL" id="KAJ1158242.1"/>
    </source>
</evidence>
<dbReference type="Pfam" id="PF00188">
    <property type="entry name" value="CAP"/>
    <property type="match status" value="1"/>
</dbReference>
<dbReference type="InterPro" id="IPR018244">
    <property type="entry name" value="Allrgn_V5/Tpx1_CS"/>
</dbReference>
<evidence type="ECO:0000259" key="3">
    <source>
        <dbReference type="SMART" id="SM00198"/>
    </source>
</evidence>
<dbReference type="Gene3D" id="1.10.10.740">
    <property type="entry name" value="Crisp domain"/>
    <property type="match status" value="1"/>
</dbReference>
<keyword evidence="5" id="KW-1185">Reference proteome</keyword>
<dbReference type="InterPro" id="IPR035940">
    <property type="entry name" value="CAP_sf"/>
</dbReference>
<proteinExistence type="inferred from homology"/>
<dbReference type="InterPro" id="IPR013871">
    <property type="entry name" value="Cysteine_rich_secretory"/>
</dbReference>
<dbReference type="FunFam" id="3.40.33.10:FF:000005">
    <property type="entry name" value="Cysteine-rich secretory protein 2"/>
    <property type="match status" value="1"/>
</dbReference>
<gene>
    <name evidence="4" type="ORF">NDU88_010935</name>
</gene>
<comment type="caution">
    <text evidence="4">The sequence shown here is derived from an EMBL/GenBank/DDBJ whole genome shotgun (WGS) entry which is preliminary data.</text>
</comment>
<evidence type="ECO:0000256" key="1">
    <source>
        <dbReference type="ARBA" id="ARBA00009923"/>
    </source>
</evidence>
<protein>
    <recommendedName>
        <fullName evidence="3">SCP domain-containing protein</fullName>
    </recommendedName>
</protein>
<dbReference type="AlphaFoldDB" id="A0AAV7S2M8"/>
<sequence length="464" mass="49951">MPLPQPSLAGEGSLRTCHSLRSHLSRVWRAGPAIPSQRPAAVLVQLGCALLMWGRGATCLTPPLSPRGRGRRPGSPDLWDPLFNPGSGPLLGLEGGGASNKVLLGLVHTLGRGVTPADSIRLPRRSLSLVCRSQRPTGTARAPRPAAPVSPGRSRLARHFASKRPCLLFLCGLSLGPAATALCYFSRGLPPPGPWGGYGHPDSGAVSAGLMQTGGIFQKVQVISPQTRPSEGMDTLLLMVILTLGLHYSAVRSLDSRLVTDNADVQKLICDTHNKFRRIVDPPASDMQKMVWSTEAAATAKKVAAKCIYQHSSVQERTISKSTCGENLAMATRMFLTWDACIQLWFDEYKDFKYGTGAIRTGAQVLHYTQVVWSKSGFIGCAAQQCSDFVLFVCHYAPQGNIGQVITKPYEQGTPCGKCPQHCDDKLCTNRCEYLDGNDQCPSYKDYCSQSGVSSVCQATCTCG</sequence>
<reference evidence="4" key="1">
    <citation type="journal article" date="2022" name="bioRxiv">
        <title>Sequencing and chromosome-scale assembly of the giantPleurodeles waltlgenome.</title>
        <authorList>
            <person name="Brown T."/>
            <person name="Elewa A."/>
            <person name="Iarovenko S."/>
            <person name="Subramanian E."/>
            <person name="Araus A.J."/>
            <person name="Petzold A."/>
            <person name="Susuki M."/>
            <person name="Suzuki K.-i.T."/>
            <person name="Hayashi T."/>
            <person name="Toyoda A."/>
            <person name="Oliveira C."/>
            <person name="Osipova E."/>
            <person name="Leigh N.D."/>
            <person name="Simon A."/>
            <person name="Yun M.H."/>
        </authorList>
    </citation>
    <scope>NUCLEOTIDE SEQUENCE</scope>
    <source>
        <strain evidence="4">20211129_DDA</strain>
        <tissue evidence="4">Liver</tissue>
    </source>
</reference>
<feature type="domain" description="SCP" evidence="3">
    <location>
        <begin position="264"/>
        <end position="404"/>
    </location>
</feature>
<dbReference type="PRINTS" id="PR00837">
    <property type="entry name" value="V5TPXLIKE"/>
</dbReference>
<comment type="similarity">
    <text evidence="1">Belongs to the CRISP family.</text>
</comment>
<dbReference type="Gene3D" id="3.40.33.10">
    <property type="entry name" value="CAP"/>
    <property type="match status" value="1"/>
</dbReference>
<dbReference type="EMBL" id="JANPWB010000009">
    <property type="protein sequence ID" value="KAJ1158242.1"/>
    <property type="molecule type" value="Genomic_DNA"/>
</dbReference>